<keyword evidence="3" id="KW-0288">FMN</keyword>
<evidence type="ECO:0000256" key="2">
    <source>
        <dbReference type="ARBA" id="ARBA00022630"/>
    </source>
</evidence>
<dbReference type="PANTHER" id="PTHR43656">
    <property type="entry name" value="BINDING OXIDOREDUCTASE, PUTATIVE (AFU_ORTHOLOGUE AFUA_2G08260)-RELATED"/>
    <property type="match status" value="1"/>
</dbReference>
<dbReference type="InterPro" id="IPR013785">
    <property type="entry name" value="Aldolase_TIM"/>
</dbReference>
<reference evidence="6" key="1">
    <citation type="submission" date="2021-07" db="EMBL/GenBank/DDBJ databases">
        <authorList>
            <person name="Branca A.L. A."/>
        </authorList>
    </citation>
    <scope>NUCLEOTIDE SEQUENCE</scope>
</reference>
<feature type="domain" description="NADH:flavin oxidoreductase/NADH oxidase N-terminal" evidence="5">
    <location>
        <begin position="32"/>
        <end position="362"/>
    </location>
</feature>
<dbReference type="PANTHER" id="PTHR43656:SF5">
    <property type="entry name" value="NADH:FLAVIN OXIDOREDUCTASE_NADH OXIDASE N-TERMINAL DOMAIN-CONTAINING PROTEIN"/>
    <property type="match status" value="1"/>
</dbReference>
<keyword evidence="2" id="KW-0285">Flavoprotein</keyword>
<evidence type="ECO:0000313" key="6">
    <source>
        <dbReference type="EMBL" id="CAG8395795.1"/>
    </source>
</evidence>
<dbReference type="InterPro" id="IPR051799">
    <property type="entry name" value="NADH_flavin_oxidoreductase"/>
</dbReference>
<dbReference type="SUPFAM" id="SSF51395">
    <property type="entry name" value="FMN-linked oxidoreductases"/>
    <property type="match status" value="1"/>
</dbReference>
<evidence type="ECO:0000256" key="1">
    <source>
        <dbReference type="ARBA" id="ARBA00005979"/>
    </source>
</evidence>
<organism evidence="6 7">
    <name type="scientific">Penicillium salamii</name>
    <dbReference type="NCBI Taxonomy" id="1612424"/>
    <lineage>
        <taxon>Eukaryota</taxon>
        <taxon>Fungi</taxon>
        <taxon>Dikarya</taxon>
        <taxon>Ascomycota</taxon>
        <taxon>Pezizomycotina</taxon>
        <taxon>Eurotiomycetes</taxon>
        <taxon>Eurotiomycetidae</taxon>
        <taxon>Eurotiales</taxon>
        <taxon>Aspergillaceae</taxon>
        <taxon>Penicillium</taxon>
    </lineage>
</organism>
<protein>
    <recommendedName>
        <fullName evidence="5">NADH:flavin oxidoreductase/NADH oxidase N-terminal domain-containing protein</fullName>
    </recommendedName>
</protein>
<keyword evidence="4" id="KW-0560">Oxidoreductase</keyword>
<dbReference type="EMBL" id="CAJVPD010000249">
    <property type="protein sequence ID" value="CAG8395795.1"/>
    <property type="molecule type" value="Genomic_DNA"/>
</dbReference>
<dbReference type="AlphaFoldDB" id="A0A9W4NQS5"/>
<dbReference type="GO" id="GO:0010181">
    <property type="term" value="F:FMN binding"/>
    <property type="evidence" value="ECO:0007669"/>
    <property type="project" value="InterPro"/>
</dbReference>
<dbReference type="GO" id="GO:0016491">
    <property type="term" value="F:oxidoreductase activity"/>
    <property type="evidence" value="ECO:0007669"/>
    <property type="project" value="UniProtKB-KW"/>
</dbReference>
<evidence type="ECO:0000256" key="3">
    <source>
        <dbReference type="ARBA" id="ARBA00022643"/>
    </source>
</evidence>
<evidence type="ECO:0000256" key="4">
    <source>
        <dbReference type="ARBA" id="ARBA00023002"/>
    </source>
</evidence>
<gene>
    <name evidence="6" type="ORF">PSALAMII_LOCUS7142</name>
</gene>
<proteinExistence type="inferred from homology"/>
<dbReference type="OrthoDB" id="1932641at2759"/>
<sequence>MPPTRVPCEEVDSSPLGKPLLFEFSGRAAPNRFLKSSMSEKFSSWNPLVIEDRGVPSSGLINLYKRWGEGGWGILLTGNIMLDYDHLEGPGNAIIPRGSAFSGDRFDAFKALAESAKKGGSLIIAQLSHPGRQTPDNIQQHPISASDVQLEGRTLGSTFAKPRAMFKKDFDDVIEGYAHAAEYCHKAGFDGIELNAAHGYLLTQFLSPSTNLRKDQYGGSIENRSRIILEITDAIRARVPNTFSLGIKVNSVEFQEGGFTTDDSKIFCTHLENVGFDWIELSGGTYQAPALSHVRESTKEREAYFLEFAEMIIPELKRTKVYVTGGLRTVNAKVNAVRSVHGVGLARPSVHELDFPRKVLEGNINSVPQLLIDEQDFPTSSIAAGIQMRLVGNDKQPLDLSREDHMEIFTNTMLKFFGEMAQNADGSKFGFPDIEGFPLKPFGTSY</sequence>
<evidence type="ECO:0000259" key="5">
    <source>
        <dbReference type="Pfam" id="PF00724"/>
    </source>
</evidence>
<dbReference type="Proteomes" id="UP001152592">
    <property type="component" value="Unassembled WGS sequence"/>
</dbReference>
<evidence type="ECO:0000313" key="7">
    <source>
        <dbReference type="Proteomes" id="UP001152592"/>
    </source>
</evidence>
<comment type="caution">
    <text evidence="6">The sequence shown here is derived from an EMBL/GenBank/DDBJ whole genome shotgun (WGS) entry which is preliminary data.</text>
</comment>
<dbReference type="CDD" id="cd04733">
    <property type="entry name" value="OYE_like_2_FMN"/>
    <property type="match status" value="1"/>
</dbReference>
<dbReference type="Pfam" id="PF00724">
    <property type="entry name" value="Oxidored_FMN"/>
    <property type="match status" value="1"/>
</dbReference>
<comment type="similarity">
    <text evidence="1">Belongs to the NADH:flavin oxidoreductase/NADH oxidase family.</text>
</comment>
<accession>A0A9W4NQS5</accession>
<dbReference type="InterPro" id="IPR001155">
    <property type="entry name" value="OxRdtase_FMN_N"/>
</dbReference>
<dbReference type="Gene3D" id="3.20.20.70">
    <property type="entry name" value="Aldolase class I"/>
    <property type="match status" value="1"/>
</dbReference>
<name>A0A9W4NQS5_9EURO</name>